<feature type="region of interest" description="Disordered" evidence="1">
    <location>
        <begin position="1"/>
        <end position="21"/>
    </location>
</feature>
<accession>A0ABV9RLU7</accession>
<feature type="compositionally biased region" description="Low complexity" evidence="1">
    <location>
        <begin position="235"/>
        <end position="275"/>
    </location>
</feature>
<keyword evidence="3" id="KW-1185">Reference proteome</keyword>
<gene>
    <name evidence="2" type="ORF">ACFPEL_17030</name>
</gene>
<organism evidence="2 3">
    <name type="scientific">Actinomycetospora chibensis</name>
    <dbReference type="NCBI Taxonomy" id="663606"/>
    <lineage>
        <taxon>Bacteria</taxon>
        <taxon>Bacillati</taxon>
        <taxon>Actinomycetota</taxon>
        <taxon>Actinomycetes</taxon>
        <taxon>Pseudonocardiales</taxon>
        <taxon>Pseudonocardiaceae</taxon>
        <taxon>Actinomycetospora</taxon>
    </lineage>
</organism>
<feature type="region of interest" description="Disordered" evidence="1">
    <location>
        <begin position="235"/>
        <end position="283"/>
    </location>
</feature>
<evidence type="ECO:0000256" key="1">
    <source>
        <dbReference type="SAM" id="MobiDB-lite"/>
    </source>
</evidence>
<evidence type="ECO:0000313" key="2">
    <source>
        <dbReference type="EMBL" id="MFC4834122.1"/>
    </source>
</evidence>
<protein>
    <submittedName>
        <fullName evidence="2">Uncharacterized protein</fullName>
    </submittedName>
</protein>
<dbReference type="Proteomes" id="UP001595909">
    <property type="component" value="Unassembled WGS sequence"/>
</dbReference>
<name>A0ABV9RLU7_9PSEU</name>
<comment type="caution">
    <text evidence="2">The sequence shown here is derived from an EMBL/GenBank/DDBJ whole genome shotgun (WGS) entry which is preliminary data.</text>
</comment>
<proteinExistence type="predicted"/>
<reference evidence="3" key="1">
    <citation type="journal article" date="2019" name="Int. J. Syst. Evol. Microbiol.">
        <title>The Global Catalogue of Microorganisms (GCM) 10K type strain sequencing project: providing services to taxonomists for standard genome sequencing and annotation.</title>
        <authorList>
            <consortium name="The Broad Institute Genomics Platform"/>
            <consortium name="The Broad Institute Genome Sequencing Center for Infectious Disease"/>
            <person name="Wu L."/>
            <person name="Ma J."/>
        </authorList>
    </citation>
    <scope>NUCLEOTIDE SEQUENCE [LARGE SCALE GENOMIC DNA]</scope>
    <source>
        <strain evidence="3">CCUG 50347</strain>
    </source>
</reference>
<dbReference type="RefSeq" id="WP_274190590.1">
    <property type="nucleotide sequence ID" value="NZ_BAABHN010000038.1"/>
</dbReference>
<dbReference type="EMBL" id="JBHSIM010000038">
    <property type="protein sequence ID" value="MFC4834122.1"/>
    <property type="molecule type" value="Genomic_DNA"/>
</dbReference>
<evidence type="ECO:0000313" key="3">
    <source>
        <dbReference type="Proteomes" id="UP001595909"/>
    </source>
</evidence>
<sequence>MTRPAGPDGPSRSATGSPLPRYGWLARGRDWWQARADARAGLPSLEPGRPVGTPALEEFHQMFLARVHRERLRVDLEVSPMHQTRATLAARLPETEEALARARARLDALPVLLDTDQLAVRRGGEGETADDVVAARRAREHEATRRPLVDEGARLHSQLTQMRVEFARLGSSIRACELVGATRVRRLHAQVMRRVSAYERHLVRRHPAGDRIGPALAAQHPVVPGWVVAAETADPGAASAGDAGPVPASSPHGATPPWGTATAPAARRAPETATGSGAPTHQE</sequence>